<feature type="compositionally biased region" description="Basic and acidic residues" evidence="2">
    <location>
        <begin position="160"/>
        <end position="174"/>
    </location>
</feature>
<reference evidence="3" key="1">
    <citation type="journal article" date="2023" name="Mol. Phylogenet. Evol.">
        <title>Genome-scale phylogeny and comparative genomics of the fungal order Sordariales.</title>
        <authorList>
            <person name="Hensen N."/>
            <person name="Bonometti L."/>
            <person name="Westerberg I."/>
            <person name="Brannstrom I.O."/>
            <person name="Guillou S."/>
            <person name="Cros-Aarteil S."/>
            <person name="Calhoun S."/>
            <person name="Haridas S."/>
            <person name="Kuo A."/>
            <person name="Mondo S."/>
            <person name="Pangilinan J."/>
            <person name="Riley R."/>
            <person name="LaButti K."/>
            <person name="Andreopoulos B."/>
            <person name="Lipzen A."/>
            <person name="Chen C."/>
            <person name="Yan M."/>
            <person name="Daum C."/>
            <person name="Ng V."/>
            <person name="Clum A."/>
            <person name="Steindorff A."/>
            <person name="Ohm R.A."/>
            <person name="Martin F."/>
            <person name="Silar P."/>
            <person name="Natvig D.O."/>
            <person name="Lalanne C."/>
            <person name="Gautier V."/>
            <person name="Ament-Velasquez S.L."/>
            <person name="Kruys A."/>
            <person name="Hutchinson M.I."/>
            <person name="Powell A.J."/>
            <person name="Barry K."/>
            <person name="Miller A.N."/>
            <person name="Grigoriev I.V."/>
            <person name="Debuchy R."/>
            <person name="Gladieux P."/>
            <person name="Hiltunen Thoren M."/>
            <person name="Johannesson H."/>
        </authorList>
    </citation>
    <scope>NUCLEOTIDE SEQUENCE</scope>
    <source>
        <strain evidence="3">PSN309</strain>
    </source>
</reference>
<feature type="compositionally biased region" description="Low complexity" evidence="2">
    <location>
        <begin position="1"/>
        <end position="34"/>
    </location>
</feature>
<dbReference type="EMBL" id="MU864413">
    <property type="protein sequence ID" value="KAK4186902.1"/>
    <property type="molecule type" value="Genomic_DNA"/>
</dbReference>
<gene>
    <name evidence="3" type="ORF">QBC35DRAFT_515891</name>
</gene>
<name>A0AAN6WUX3_9PEZI</name>
<dbReference type="AlphaFoldDB" id="A0AAN6WUX3"/>
<evidence type="ECO:0000256" key="2">
    <source>
        <dbReference type="SAM" id="MobiDB-lite"/>
    </source>
</evidence>
<evidence type="ECO:0000313" key="4">
    <source>
        <dbReference type="Proteomes" id="UP001302126"/>
    </source>
</evidence>
<proteinExistence type="predicted"/>
<dbReference type="GO" id="GO:1990871">
    <property type="term" value="C:Vma12-Vma22 assembly complex"/>
    <property type="evidence" value="ECO:0007669"/>
    <property type="project" value="TreeGrafter"/>
</dbReference>
<dbReference type="GO" id="GO:0070072">
    <property type="term" value="P:vacuolar proton-transporting V-type ATPase complex assembly"/>
    <property type="evidence" value="ECO:0007669"/>
    <property type="project" value="InterPro"/>
</dbReference>
<feature type="region of interest" description="Disordered" evidence="2">
    <location>
        <begin position="115"/>
        <end position="185"/>
    </location>
</feature>
<protein>
    <recommendedName>
        <fullName evidence="1">Vacuolar ATPase assembly protein VMA22</fullName>
    </recommendedName>
</protein>
<dbReference type="InterPro" id="IPR040357">
    <property type="entry name" value="Vma22/CCDC115"/>
</dbReference>
<comment type="caution">
    <text evidence="3">The sequence shown here is derived from an EMBL/GenBank/DDBJ whole genome shotgun (WGS) entry which is preliminary data.</text>
</comment>
<dbReference type="Pfam" id="PF21730">
    <property type="entry name" value="Vma22_CCDC115"/>
    <property type="match status" value="1"/>
</dbReference>
<feature type="compositionally biased region" description="Basic and acidic residues" evidence="2">
    <location>
        <begin position="239"/>
        <end position="262"/>
    </location>
</feature>
<reference evidence="3" key="2">
    <citation type="submission" date="2023-05" db="EMBL/GenBank/DDBJ databases">
        <authorList>
            <consortium name="Lawrence Berkeley National Laboratory"/>
            <person name="Steindorff A."/>
            <person name="Hensen N."/>
            <person name="Bonometti L."/>
            <person name="Westerberg I."/>
            <person name="Brannstrom I.O."/>
            <person name="Guillou S."/>
            <person name="Cros-Aarteil S."/>
            <person name="Calhoun S."/>
            <person name="Haridas S."/>
            <person name="Kuo A."/>
            <person name="Mondo S."/>
            <person name="Pangilinan J."/>
            <person name="Riley R."/>
            <person name="Labutti K."/>
            <person name="Andreopoulos B."/>
            <person name="Lipzen A."/>
            <person name="Chen C."/>
            <person name="Yanf M."/>
            <person name="Daum C."/>
            <person name="Ng V."/>
            <person name="Clum A."/>
            <person name="Ohm R."/>
            <person name="Martin F."/>
            <person name="Silar P."/>
            <person name="Natvig D."/>
            <person name="Lalanne C."/>
            <person name="Gautier V."/>
            <person name="Ament-Velasquez S.L."/>
            <person name="Kruys A."/>
            <person name="Hutchinson M.I."/>
            <person name="Powell A.J."/>
            <person name="Barry K."/>
            <person name="Miller A.N."/>
            <person name="Grigoriev I.V."/>
            <person name="Debuchy R."/>
            <person name="Gladieux P."/>
            <person name="Thoren M.H."/>
            <person name="Johannesson H."/>
        </authorList>
    </citation>
    <scope>NUCLEOTIDE SEQUENCE</scope>
    <source>
        <strain evidence="3">PSN309</strain>
    </source>
</reference>
<feature type="region of interest" description="Disordered" evidence="2">
    <location>
        <begin position="1"/>
        <end position="36"/>
    </location>
</feature>
<feature type="region of interest" description="Disordered" evidence="2">
    <location>
        <begin position="236"/>
        <end position="282"/>
    </location>
</feature>
<dbReference type="Proteomes" id="UP001302126">
    <property type="component" value="Unassembled WGS sequence"/>
</dbReference>
<evidence type="ECO:0000256" key="1">
    <source>
        <dbReference type="ARBA" id="ARBA00093634"/>
    </source>
</evidence>
<evidence type="ECO:0000313" key="3">
    <source>
        <dbReference type="EMBL" id="KAK4186902.1"/>
    </source>
</evidence>
<keyword evidence="4" id="KW-1185">Reference proteome</keyword>
<feature type="compositionally biased region" description="Basic and acidic residues" evidence="2">
    <location>
        <begin position="127"/>
        <end position="153"/>
    </location>
</feature>
<accession>A0AAN6WUX3</accession>
<sequence length="282" mass="31357">MSSTTAATTTPNTTTELATPATTQTTQETTTTQTSPDDKIDTLLARYLVLLDEYTTLRTTLNNLQKTLFQNLARANFQAERGVAYYAKDYYDERMQASRKLNVLVSEKDGLSIPEFTLNKPFQPPAGDDKASPERGGEIEKQTAEGAKTKIQDSDGVNDTETKEPENVTDEKDKKTKKKAPNTDPLRWFGILTPLALRQAQGVAVTAVEDIIPRLASVSLEMAEVELEVRRARKKRAKAEKEEEKKKKRLQPQDEDRQELAEKIGGLDVNDEDREPAVGVGA</sequence>
<dbReference type="PANTHER" id="PTHR31996:SF2">
    <property type="entry name" value="COILED-COIL DOMAIN-CONTAINING PROTEIN 115"/>
    <property type="match status" value="1"/>
</dbReference>
<dbReference type="PANTHER" id="PTHR31996">
    <property type="entry name" value="COILED-COIL DOMAIN-CONTAINING PROTEIN 115"/>
    <property type="match status" value="1"/>
</dbReference>
<dbReference type="GO" id="GO:0051082">
    <property type="term" value="F:unfolded protein binding"/>
    <property type="evidence" value="ECO:0007669"/>
    <property type="project" value="TreeGrafter"/>
</dbReference>
<organism evidence="3 4">
    <name type="scientific">Podospora australis</name>
    <dbReference type="NCBI Taxonomy" id="1536484"/>
    <lineage>
        <taxon>Eukaryota</taxon>
        <taxon>Fungi</taxon>
        <taxon>Dikarya</taxon>
        <taxon>Ascomycota</taxon>
        <taxon>Pezizomycotina</taxon>
        <taxon>Sordariomycetes</taxon>
        <taxon>Sordariomycetidae</taxon>
        <taxon>Sordariales</taxon>
        <taxon>Podosporaceae</taxon>
        <taxon>Podospora</taxon>
    </lineage>
</organism>